<reference evidence="5 6" key="1">
    <citation type="submission" date="2017-12" db="EMBL/GenBank/DDBJ databases">
        <title>High-resolution comparative analysis of great ape genomes.</title>
        <authorList>
            <person name="Pollen A."/>
            <person name="Hastie A."/>
            <person name="Hormozdiari F."/>
            <person name="Dougherty M."/>
            <person name="Liu R."/>
            <person name="Chaisson M."/>
            <person name="Hoppe E."/>
            <person name="Hill C."/>
            <person name="Pang A."/>
            <person name="Hillier L."/>
            <person name="Baker C."/>
            <person name="Armstrong J."/>
            <person name="Shendure J."/>
            <person name="Paten B."/>
            <person name="Wilson R."/>
            <person name="Chao H."/>
            <person name="Schneider V."/>
            <person name="Ventura M."/>
            <person name="Kronenberg Z."/>
            <person name="Murali S."/>
            <person name="Gordon D."/>
            <person name="Cantsilieris S."/>
            <person name="Munson K."/>
            <person name="Nelson B."/>
            <person name="Raja A."/>
            <person name="Underwood J."/>
            <person name="Diekhans M."/>
            <person name="Fiddes I."/>
            <person name="Haussler D."/>
            <person name="Eichler E."/>
        </authorList>
    </citation>
    <scope>NUCLEOTIDE SEQUENCE [LARGE SCALE GENOMIC DNA]</scope>
    <source>
        <strain evidence="5">Yerkes chimp pedigree #C0471</strain>
    </source>
</reference>
<dbReference type="PANTHER" id="PTHR23253">
    <property type="entry name" value="EUKARYOTIC TRANSLATION INITIATION FACTOR 4 GAMMA"/>
    <property type="match status" value="1"/>
</dbReference>
<dbReference type="AlphaFoldDB" id="A0A2J8P5L0"/>
<evidence type="ECO:0000256" key="2">
    <source>
        <dbReference type="ARBA" id="ARBA00022540"/>
    </source>
</evidence>
<dbReference type="InterPro" id="IPR016024">
    <property type="entry name" value="ARM-type_fold"/>
</dbReference>
<dbReference type="SMR" id="A0A2J8P5L0"/>
<gene>
    <name evidence="5" type="ORF">CK820_G0005770</name>
</gene>
<dbReference type="Pfam" id="PF02854">
    <property type="entry name" value="MIF4G"/>
    <property type="match status" value="1"/>
</dbReference>
<dbReference type="EMBL" id="NBAG03000219">
    <property type="protein sequence ID" value="PNI79278.1"/>
    <property type="molecule type" value="Genomic_DNA"/>
</dbReference>
<evidence type="ECO:0000259" key="4">
    <source>
        <dbReference type="Pfam" id="PF02854"/>
    </source>
</evidence>
<evidence type="ECO:0000313" key="5">
    <source>
        <dbReference type="EMBL" id="PNI79278.1"/>
    </source>
</evidence>
<dbReference type="Gene3D" id="1.25.40.180">
    <property type="match status" value="1"/>
</dbReference>
<keyword evidence="2" id="KW-0396">Initiation factor</keyword>
<dbReference type="GO" id="GO:0003723">
    <property type="term" value="F:RNA binding"/>
    <property type="evidence" value="ECO:0007669"/>
    <property type="project" value="InterPro"/>
</dbReference>
<keyword evidence="3" id="KW-0648">Protein biosynthesis</keyword>
<comment type="similarity">
    <text evidence="1">Belongs to the eukaryotic initiation factor 4G family.</text>
</comment>
<evidence type="ECO:0000313" key="6">
    <source>
        <dbReference type="Proteomes" id="UP000236370"/>
    </source>
</evidence>
<name>A0A2J8P5L0_PANTR</name>
<comment type="caution">
    <text evidence="5">The sequence shown here is derived from an EMBL/GenBank/DDBJ whole genome shotgun (WGS) entry which is preliminary data.</text>
</comment>
<protein>
    <submittedName>
        <fullName evidence="5">EIF4G2 isoform 6</fullName>
    </submittedName>
</protein>
<feature type="non-terminal residue" evidence="5">
    <location>
        <position position="1"/>
    </location>
</feature>
<sequence length="88" mass="9788">VEKRHDAIFRKVRGILNKLTPEKFDKLCLELLNVGVESKLILKGVILLIVDKALEEPKYSSLYAQLCLRLAEDAPNFDGPAAEGQPGQ</sequence>
<evidence type="ECO:0000256" key="1">
    <source>
        <dbReference type="ARBA" id="ARBA00005775"/>
    </source>
</evidence>
<feature type="domain" description="MIF4G" evidence="4">
    <location>
        <begin position="10"/>
        <end position="80"/>
    </location>
</feature>
<feature type="non-terminal residue" evidence="5">
    <location>
        <position position="88"/>
    </location>
</feature>
<organism evidence="5 6">
    <name type="scientific">Pan troglodytes</name>
    <name type="common">Chimpanzee</name>
    <dbReference type="NCBI Taxonomy" id="9598"/>
    <lineage>
        <taxon>Eukaryota</taxon>
        <taxon>Metazoa</taxon>
        <taxon>Chordata</taxon>
        <taxon>Craniata</taxon>
        <taxon>Vertebrata</taxon>
        <taxon>Euteleostomi</taxon>
        <taxon>Mammalia</taxon>
        <taxon>Eutheria</taxon>
        <taxon>Euarchontoglires</taxon>
        <taxon>Primates</taxon>
        <taxon>Haplorrhini</taxon>
        <taxon>Catarrhini</taxon>
        <taxon>Hominidae</taxon>
        <taxon>Pan</taxon>
    </lineage>
</organism>
<evidence type="ECO:0000256" key="3">
    <source>
        <dbReference type="ARBA" id="ARBA00022917"/>
    </source>
</evidence>
<accession>A0A2J8P5L0</accession>
<dbReference type="SUPFAM" id="SSF48371">
    <property type="entry name" value="ARM repeat"/>
    <property type="match status" value="1"/>
</dbReference>
<dbReference type="PANTHER" id="PTHR23253:SF9">
    <property type="entry name" value="EUKARYOTIC TRANSLATION INITIATION FACTOR 4 GAMMA 2"/>
    <property type="match status" value="1"/>
</dbReference>
<dbReference type="Proteomes" id="UP000236370">
    <property type="component" value="Unassembled WGS sequence"/>
</dbReference>
<dbReference type="InterPro" id="IPR003890">
    <property type="entry name" value="MIF4G-like_typ-3"/>
</dbReference>
<dbReference type="GO" id="GO:0003743">
    <property type="term" value="F:translation initiation factor activity"/>
    <property type="evidence" value="ECO:0007669"/>
    <property type="project" value="UniProtKB-KW"/>
</dbReference>
<proteinExistence type="inferred from homology"/>